<sequence length="320" mass="34787">MSDVHFQPPPLTDPLGEVLHMLRLTGTLYCRAEMTAPWGIEMPQLPGAMLFMIVTSGRGWLRMRDIPPQMLEQGSMVLLPHGTSVELASSPGAATTPLFDIPSTKVSERYELMQWGGGGALMRATTGVVQFDHVAAQRLISLLPPVIRVDAWDEDVDSWMQSTLRLIAREAAALRPGGETVMTRLADIMVIQALRRWLDTAPEANLGWLAALRDPQIGRALAQIHRGAAEDVSVAGLADIAGMSRSAFSARFTDMVGQPAMQYVTQWRLHLARAALFESGQPVGVIGARAGYNSEAAFGRAFKQFFGVSPGAARREAIAR</sequence>
<dbReference type="GO" id="GO:0043565">
    <property type="term" value="F:sequence-specific DNA binding"/>
    <property type="evidence" value="ECO:0007669"/>
    <property type="project" value="InterPro"/>
</dbReference>
<evidence type="ECO:0000256" key="3">
    <source>
        <dbReference type="ARBA" id="ARBA00023163"/>
    </source>
</evidence>
<accession>A0A942EA30</accession>
<evidence type="ECO:0000313" key="6">
    <source>
        <dbReference type="Proteomes" id="UP000678281"/>
    </source>
</evidence>
<dbReference type="SMART" id="SM00342">
    <property type="entry name" value="HTH_ARAC"/>
    <property type="match status" value="1"/>
</dbReference>
<evidence type="ECO:0000313" key="5">
    <source>
        <dbReference type="EMBL" id="MBS3848382.1"/>
    </source>
</evidence>
<keyword evidence="2" id="KW-0238">DNA-binding</keyword>
<dbReference type="SUPFAM" id="SSF46689">
    <property type="entry name" value="Homeodomain-like"/>
    <property type="match status" value="2"/>
</dbReference>
<proteinExistence type="predicted"/>
<dbReference type="Gene3D" id="1.10.10.60">
    <property type="entry name" value="Homeodomain-like"/>
    <property type="match status" value="2"/>
</dbReference>
<organism evidence="5 6">
    <name type="scientific">Devosia litorisediminis</name>
    <dbReference type="NCBI Taxonomy" id="2829817"/>
    <lineage>
        <taxon>Bacteria</taxon>
        <taxon>Pseudomonadati</taxon>
        <taxon>Pseudomonadota</taxon>
        <taxon>Alphaproteobacteria</taxon>
        <taxon>Hyphomicrobiales</taxon>
        <taxon>Devosiaceae</taxon>
        <taxon>Devosia</taxon>
    </lineage>
</organism>
<dbReference type="AlphaFoldDB" id="A0A942EA30"/>
<dbReference type="InterPro" id="IPR032783">
    <property type="entry name" value="AraC_lig"/>
</dbReference>
<dbReference type="GO" id="GO:0003700">
    <property type="term" value="F:DNA-binding transcription factor activity"/>
    <property type="evidence" value="ECO:0007669"/>
    <property type="project" value="InterPro"/>
</dbReference>
<dbReference type="EMBL" id="JAGXTP010000001">
    <property type="protein sequence ID" value="MBS3848382.1"/>
    <property type="molecule type" value="Genomic_DNA"/>
</dbReference>
<evidence type="ECO:0000256" key="2">
    <source>
        <dbReference type="ARBA" id="ARBA00023125"/>
    </source>
</evidence>
<gene>
    <name evidence="5" type="ORF">KD146_06685</name>
</gene>
<reference evidence="5" key="1">
    <citation type="submission" date="2021-04" db="EMBL/GenBank/DDBJ databases">
        <title>Devosia litorisediminis sp. nov., isolated from a sand dune.</title>
        <authorList>
            <person name="Park S."/>
            <person name="Yoon J.-H."/>
        </authorList>
    </citation>
    <scope>NUCLEOTIDE SEQUENCE</scope>
    <source>
        <strain evidence="5">BSSL-BM10</strain>
    </source>
</reference>
<dbReference type="InterPro" id="IPR009057">
    <property type="entry name" value="Homeodomain-like_sf"/>
</dbReference>
<keyword evidence="3" id="KW-0804">Transcription</keyword>
<comment type="caution">
    <text evidence="5">The sequence shown here is derived from an EMBL/GenBank/DDBJ whole genome shotgun (WGS) entry which is preliminary data.</text>
</comment>
<protein>
    <submittedName>
        <fullName evidence="5">AraC family transcriptional regulator</fullName>
    </submittedName>
</protein>
<dbReference type="PROSITE" id="PS00041">
    <property type="entry name" value="HTH_ARAC_FAMILY_1"/>
    <property type="match status" value="1"/>
</dbReference>
<dbReference type="InterPro" id="IPR018062">
    <property type="entry name" value="HTH_AraC-typ_CS"/>
</dbReference>
<keyword evidence="1" id="KW-0805">Transcription regulation</keyword>
<dbReference type="Pfam" id="PF12852">
    <property type="entry name" value="Cupin_6"/>
    <property type="match status" value="1"/>
</dbReference>
<dbReference type="PROSITE" id="PS01124">
    <property type="entry name" value="HTH_ARAC_FAMILY_2"/>
    <property type="match status" value="1"/>
</dbReference>
<name>A0A942EA30_9HYPH</name>
<keyword evidence="6" id="KW-1185">Reference proteome</keyword>
<evidence type="ECO:0000256" key="1">
    <source>
        <dbReference type="ARBA" id="ARBA00023015"/>
    </source>
</evidence>
<dbReference type="PANTHER" id="PTHR46796:SF7">
    <property type="entry name" value="ARAC FAMILY TRANSCRIPTIONAL REGULATOR"/>
    <property type="match status" value="1"/>
</dbReference>
<evidence type="ECO:0000259" key="4">
    <source>
        <dbReference type="PROSITE" id="PS01124"/>
    </source>
</evidence>
<dbReference type="InterPro" id="IPR050204">
    <property type="entry name" value="AraC_XylS_family_regulators"/>
</dbReference>
<feature type="domain" description="HTH araC/xylS-type" evidence="4">
    <location>
        <begin position="218"/>
        <end position="316"/>
    </location>
</feature>
<dbReference type="RefSeq" id="WP_212657933.1">
    <property type="nucleotide sequence ID" value="NZ_JAGXTP010000001.1"/>
</dbReference>
<dbReference type="Proteomes" id="UP000678281">
    <property type="component" value="Unassembled WGS sequence"/>
</dbReference>
<dbReference type="InterPro" id="IPR018060">
    <property type="entry name" value="HTH_AraC"/>
</dbReference>
<dbReference type="Pfam" id="PF12833">
    <property type="entry name" value="HTH_18"/>
    <property type="match status" value="1"/>
</dbReference>
<dbReference type="PANTHER" id="PTHR46796">
    <property type="entry name" value="HTH-TYPE TRANSCRIPTIONAL ACTIVATOR RHAS-RELATED"/>
    <property type="match status" value="1"/>
</dbReference>